<evidence type="ECO:0000256" key="1">
    <source>
        <dbReference type="ARBA" id="ARBA00004651"/>
    </source>
</evidence>
<evidence type="ECO:0000259" key="10">
    <source>
        <dbReference type="PROSITE" id="PS50929"/>
    </source>
</evidence>
<dbReference type="PANTHER" id="PTHR43394">
    <property type="entry name" value="ATP-DEPENDENT PERMEASE MDL1, MITOCHONDRIAL"/>
    <property type="match status" value="1"/>
</dbReference>
<dbReference type="Pfam" id="PF00664">
    <property type="entry name" value="ABC_membrane"/>
    <property type="match status" value="1"/>
</dbReference>
<evidence type="ECO:0000256" key="7">
    <source>
        <dbReference type="SAM" id="MobiDB-lite"/>
    </source>
</evidence>
<dbReference type="SUPFAM" id="SSF52540">
    <property type="entry name" value="P-loop containing nucleoside triphosphate hydrolases"/>
    <property type="match status" value="1"/>
</dbReference>
<protein>
    <submittedName>
        <fullName evidence="11">ABC transporter ATP-binding protein/permease</fullName>
    </submittedName>
</protein>
<gene>
    <name evidence="11" type="ORF">M4V62_39035</name>
</gene>
<accession>A0ABY4Q5T5</accession>
<dbReference type="PROSITE" id="PS00211">
    <property type="entry name" value="ABC_TRANSPORTER_1"/>
    <property type="match status" value="1"/>
</dbReference>
<evidence type="ECO:0000259" key="9">
    <source>
        <dbReference type="PROSITE" id="PS50893"/>
    </source>
</evidence>
<comment type="subcellular location">
    <subcellularLocation>
        <location evidence="1">Cell membrane</location>
        <topology evidence="1">Multi-pass membrane protein</topology>
    </subcellularLocation>
</comment>
<dbReference type="InterPro" id="IPR011527">
    <property type="entry name" value="ABC1_TM_dom"/>
</dbReference>
<feature type="transmembrane region" description="Helical" evidence="8">
    <location>
        <begin position="43"/>
        <end position="62"/>
    </location>
</feature>
<keyword evidence="12" id="KW-1185">Reference proteome</keyword>
<evidence type="ECO:0000256" key="5">
    <source>
        <dbReference type="ARBA" id="ARBA00022989"/>
    </source>
</evidence>
<dbReference type="Gene3D" id="1.20.1560.10">
    <property type="entry name" value="ABC transporter type 1, transmembrane domain"/>
    <property type="match status" value="1"/>
</dbReference>
<name>A0ABY4Q5T5_9ACTN</name>
<keyword evidence="5 8" id="KW-1133">Transmembrane helix</keyword>
<reference evidence="11 12" key="1">
    <citation type="submission" date="2022-05" db="EMBL/GenBank/DDBJ databases">
        <authorList>
            <person name="Zhou X."/>
            <person name="Li K."/>
            <person name="Man Y."/>
        </authorList>
    </citation>
    <scope>NUCLEOTIDE SEQUENCE [LARGE SCALE GENOMIC DNA]</scope>
    <source>
        <strain evidence="11 12">MS405</strain>
    </source>
</reference>
<evidence type="ECO:0000313" key="12">
    <source>
        <dbReference type="Proteomes" id="UP000829992"/>
    </source>
</evidence>
<evidence type="ECO:0000256" key="4">
    <source>
        <dbReference type="ARBA" id="ARBA00022840"/>
    </source>
</evidence>
<evidence type="ECO:0000256" key="3">
    <source>
        <dbReference type="ARBA" id="ARBA00022741"/>
    </source>
</evidence>
<evidence type="ECO:0000256" key="2">
    <source>
        <dbReference type="ARBA" id="ARBA00022692"/>
    </source>
</evidence>
<keyword evidence="6 8" id="KW-0472">Membrane</keyword>
<feature type="compositionally biased region" description="Basic and acidic residues" evidence="7">
    <location>
        <begin position="637"/>
        <end position="648"/>
    </location>
</feature>
<keyword evidence="3" id="KW-0547">Nucleotide-binding</keyword>
<feature type="domain" description="ABC transporter" evidence="9">
    <location>
        <begin position="350"/>
        <end position="586"/>
    </location>
</feature>
<sequence>MKSHKPAFAFLLLTTVVDSLIIVSTPLLLKVIIDEGILKDDAGVITTVALVVAGLAVVDAVAQLVQSYFSGRIGQGVSHDLRVEAFKHVQRQPMAFFTRTQTGLLASRLNGDVMLAQQALTTMLVSATSVLTVTLVLAEMFYLSWLISLIAIAMLPLFIVPGIYVGRRLQHYSRAQMQANGELGGIINERFNVGGAMLAKLFGRPREEAAAFEARAGEVRQVGIIWTVYSRLSFVFMALLASLATALVYGVGGGLVLNDVFRIGTLVALAALLGRLYGPITQLSSLQSNALTAMVSFDRIFEVLDLKPLIEEKPDPVALAAPGSGPAPEIEFDQVSFRYPRASDVSLASLESNALSAAERAKETAEVLHGMTFRVPSGKLTALVGPSGGGKTTATHLVSRLYDPTSGSVRIDGHDLRDVSLDSLRDVVGVVSQDAHFYHDTIRVNLSYARPDATQRDLLRACDAAQIGDLIRSLPSGLDTVVGDRGFRLSGGEKQRLALARLLLKAPSIVVLDEATAHLDSESEAAIQLALTTALRDRTSLVIAHRLSTIREADQILVIDEGVVRESGTHEELLAAGGLYSELYHTQFNRPSTNGAGPAARKEPVLQGPVIGSGPALGGSGPVLGGSGPPPAVGGEHILRLGADPDER</sequence>
<evidence type="ECO:0000256" key="8">
    <source>
        <dbReference type="SAM" id="Phobius"/>
    </source>
</evidence>
<dbReference type="RefSeq" id="WP_249591921.1">
    <property type="nucleotide sequence ID" value="NZ_BAAAQL010000018.1"/>
</dbReference>
<dbReference type="InterPro" id="IPR039421">
    <property type="entry name" value="Type_1_exporter"/>
</dbReference>
<dbReference type="InterPro" id="IPR003593">
    <property type="entry name" value="AAA+_ATPase"/>
</dbReference>
<dbReference type="InterPro" id="IPR003439">
    <property type="entry name" value="ABC_transporter-like_ATP-bd"/>
</dbReference>
<dbReference type="Pfam" id="PF00005">
    <property type="entry name" value="ABC_tran"/>
    <property type="match status" value="1"/>
</dbReference>
<keyword evidence="4 11" id="KW-0067">ATP-binding</keyword>
<dbReference type="EMBL" id="CP097289">
    <property type="protein sequence ID" value="UQT60588.1"/>
    <property type="molecule type" value="Genomic_DNA"/>
</dbReference>
<dbReference type="CDD" id="cd18550">
    <property type="entry name" value="ABC_6TM_exporter_like"/>
    <property type="match status" value="1"/>
</dbReference>
<dbReference type="SUPFAM" id="SSF90123">
    <property type="entry name" value="ABC transporter transmembrane region"/>
    <property type="match status" value="1"/>
</dbReference>
<dbReference type="PROSITE" id="PS50893">
    <property type="entry name" value="ABC_TRANSPORTER_2"/>
    <property type="match status" value="1"/>
</dbReference>
<feature type="transmembrane region" description="Helical" evidence="8">
    <location>
        <begin position="144"/>
        <end position="165"/>
    </location>
</feature>
<dbReference type="Gene3D" id="3.40.50.300">
    <property type="entry name" value="P-loop containing nucleotide triphosphate hydrolases"/>
    <property type="match status" value="1"/>
</dbReference>
<feature type="transmembrane region" description="Helical" evidence="8">
    <location>
        <begin position="119"/>
        <end position="138"/>
    </location>
</feature>
<dbReference type="PROSITE" id="PS50929">
    <property type="entry name" value="ABC_TM1F"/>
    <property type="match status" value="1"/>
</dbReference>
<feature type="compositionally biased region" description="Gly residues" evidence="7">
    <location>
        <begin position="615"/>
        <end position="627"/>
    </location>
</feature>
<dbReference type="InterPro" id="IPR017871">
    <property type="entry name" value="ABC_transporter-like_CS"/>
</dbReference>
<evidence type="ECO:0000256" key="6">
    <source>
        <dbReference type="ARBA" id="ARBA00023136"/>
    </source>
</evidence>
<feature type="region of interest" description="Disordered" evidence="7">
    <location>
        <begin position="591"/>
        <end position="648"/>
    </location>
</feature>
<evidence type="ECO:0000313" key="11">
    <source>
        <dbReference type="EMBL" id="UQT60588.1"/>
    </source>
</evidence>
<dbReference type="InterPro" id="IPR027417">
    <property type="entry name" value="P-loop_NTPase"/>
</dbReference>
<dbReference type="Proteomes" id="UP000829992">
    <property type="component" value="Chromosome"/>
</dbReference>
<organism evidence="11 12">
    <name type="scientific">Streptomyces durmitorensis</name>
    <dbReference type="NCBI Taxonomy" id="319947"/>
    <lineage>
        <taxon>Bacteria</taxon>
        <taxon>Bacillati</taxon>
        <taxon>Actinomycetota</taxon>
        <taxon>Actinomycetes</taxon>
        <taxon>Kitasatosporales</taxon>
        <taxon>Streptomycetaceae</taxon>
        <taxon>Streptomyces</taxon>
    </lineage>
</organism>
<dbReference type="InterPro" id="IPR036640">
    <property type="entry name" value="ABC1_TM_sf"/>
</dbReference>
<feature type="transmembrane region" description="Helical" evidence="8">
    <location>
        <begin position="234"/>
        <end position="254"/>
    </location>
</feature>
<dbReference type="PANTHER" id="PTHR43394:SF1">
    <property type="entry name" value="ATP-BINDING CASSETTE SUB-FAMILY B MEMBER 10, MITOCHONDRIAL"/>
    <property type="match status" value="1"/>
</dbReference>
<dbReference type="SMART" id="SM00382">
    <property type="entry name" value="AAA"/>
    <property type="match status" value="1"/>
</dbReference>
<feature type="domain" description="ABC transmembrane type-1" evidence="10">
    <location>
        <begin position="9"/>
        <end position="292"/>
    </location>
</feature>
<keyword evidence="2 8" id="KW-0812">Transmembrane</keyword>
<dbReference type="GO" id="GO:0005524">
    <property type="term" value="F:ATP binding"/>
    <property type="evidence" value="ECO:0007669"/>
    <property type="project" value="UniProtKB-KW"/>
</dbReference>
<proteinExistence type="predicted"/>